<comment type="caution">
    <text evidence="2">The sequence shown here is derived from an EMBL/GenBank/DDBJ whole genome shotgun (WGS) entry which is preliminary data.</text>
</comment>
<reference evidence="3" key="1">
    <citation type="journal article" date="2019" name="Int. J. Syst. Evol. Microbiol.">
        <title>The Global Catalogue of Microorganisms (GCM) 10K type strain sequencing project: providing services to taxonomists for standard genome sequencing and annotation.</title>
        <authorList>
            <consortium name="The Broad Institute Genomics Platform"/>
            <consortium name="The Broad Institute Genome Sequencing Center for Infectious Disease"/>
            <person name="Wu L."/>
            <person name="Ma J."/>
        </authorList>
    </citation>
    <scope>NUCLEOTIDE SEQUENCE [LARGE SCALE GENOMIC DNA]</scope>
    <source>
        <strain evidence="3">JCM 16904</strain>
    </source>
</reference>
<feature type="compositionally biased region" description="Basic and acidic residues" evidence="1">
    <location>
        <begin position="87"/>
        <end position="100"/>
    </location>
</feature>
<feature type="region of interest" description="Disordered" evidence="1">
    <location>
        <begin position="79"/>
        <end position="107"/>
    </location>
</feature>
<dbReference type="Proteomes" id="UP001500902">
    <property type="component" value="Unassembled WGS sequence"/>
</dbReference>
<dbReference type="EMBL" id="BAAAZP010000265">
    <property type="protein sequence ID" value="GAA3721434.1"/>
    <property type="molecule type" value="Genomic_DNA"/>
</dbReference>
<evidence type="ECO:0000313" key="3">
    <source>
        <dbReference type="Proteomes" id="UP001500902"/>
    </source>
</evidence>
<sequence>MTEQPEWMQALNRAAADVQKAFANVGGVLAAQGAMGWAYRGDVAAMQFVLAGMPPEQLRALSAAASMLTAAADEELSSRRAAQGGAAREEAPVEDWERGPDAASGIGVPPARVEGRVLALFGDAAVVVTALHSQDDPLRVSAAELAEQLGIAVEDLPGRRFVGGIVDDRVVNAELVR</sequence>
<keyword evidence="3" id="KW-1185">Reference proteome</keyword>
<organism evidence="2 3">
    <name type="scientific">Nonomuraea antimicrobica</name>
    <dbReference type="NCBI Taxonomy" id="561173"/>
    <lineage>
        <taxon>Bacteria</taxon>
        <taxon>Bacillati</taxon>
        <taxon>Actinomycetota</taxon>
        <taxon>Actinomycetes</taxon>
        <taxon>Streptosporangiales</taxon>
        <taxon>Streptosporangiaceae</taxon>
        <taxon>Nonomuraea</taxon>
    </lineage>
</organism>
<name>A0ABP7EPN4_9ACTN</name>
<proteinExistence type="predicted"/>
<dbReference type="RefSeq" id="WP_344897673.1">
    <property type="nucleotide sequence ID" value="NZ_BAAAZP010000265.1"/>
</dbReference>
<evidence type="ECO:0000313" key="2">
    <source>
        <dbReference type="EMBL" id="GAA3721434.1"/>
    </source>
</evidence>
<gene>
    <name evidence="2" type="ORF">GCM10022224_103810</name>
</gene>
<evidence type="ECO:0000256" key="1">
    <source>
        <dbReference type="SAM" id="MobiDB-lite"/>
    </source>
</evidence>
<accession>A0ABP7EPN4</accession>
<protein>
    <recommendedName>
        <fullName evidence="4">PH domain-containing protein</fullName>
    </recommendedName>
</protein>
<evidence type="ECO:0008006" key="4">
    <source>
        <dbReference type="Google" id="ProtNLM"/>
    </source>
</evidence>